<dbReference type="InterPro" id="IPR036388">
    <property type="entry name" value="WH-like_DNA-bd_sf"/>
</dbReference>
<dbReference type="Pfam" id="PF17782">
    <property type="entry name" value="WHD_DprA"/>
    <property type="match status" value="1"/>
</dbReference>
<evidence type="ECO:0000259" key="3">
    <source>
        <dbReference type="Pfam" id="PF02481"/>
    </source>
</evidence>
<feature type="region of interest" description="Disordered" evidence="2">
    <location>
        <begin position="147"/>
        <end position="188"/>
    </location>
</feature>
<dbReference type="InterPro" id="IPR057666">
    <property type="entry name" value="DrpA_SLOG"/>
</dbReference>
<keyword evidence="6" id="KW-1185">Reference proteome</keyword>
<evidence type="ECO:0000313" key="5">
    <source>
        <dbReference type="EMBL" id="KGM51415.1"/>
    </source>
</evidence>
<feature type="non-terminal residue" evidence="5">
    <location>
        <position position="1"/>
    </location>
</feature>
<dbReference type="GO" id="GO:0009294">
    <property type="term" value="P:DNA-mediated transformation"/>
    <property type="evidence" value="ECO:0007669"/>
    <property type="project" value="InterPro"/>
</dbReference>
<dbReference type="EMBL" id="AVPU01000060">
    <property type="protein sequence ID" value="KGM51415.1"/>
    <property type="molecule type" value="Genomic_DNA"/>
</dbReference>
<reference evidence="5 6" key="1">
    <citation type="submission" date="2013-08" db="EMBL/GenBank/DDBJ databases">
        <title>Genome sequencing of Lysobacter.</title>
        <authorList>
            <person name="Zhang S."/>
            <person name="Wang G."/>
        </authorList>
    </citation>
    <scope>NUCLEOTIDE SEQUENCE [LARGE SCALE GENOMIC DNA]</scope>
    <source>
        <strain evidence="5 6">GH1-9</strain>
    </source>
</reference>
<organism evidence="5 6">
    <name type="scientific">Lysobacter daejeonensis GH1-9</name>
    <dbReference type="NCBI Taxonomy" id="1385517"/>
    <lineage>
        <taxon>Bacteria</taxon>
        <taxon>Pseudomonadati</taxon>
        <taxon>Pseudomonadota</taxon>
        <taxon>Gammaproteobacteria</taxon>
        <taxon>Lysobacterales</taxon>
        <taxon>Lysobacteraceae</taxon>
        <taxon>Aerolutibacter</taxon>
    </lineage>
</organism>
<feature type="domain" description="Smf/DprA SLOG" evidence="3">
    <location>
        <begin position="2"/>
        <end position="129"/>
    </location>
</feature>
<dbReference type="eggNOG" id="COG0758">
    <property type="taxonomic scope" value="Bacteria"/>
</dbReference>
<sequence>EAALATGGLTLAVIGTGPDVPYPRSHAGLHARIAEHGAVVSEHPPGTGPQRQHFPSRNRILAGLTLATLVIEAAERSGALITARQASEAGREVFAVPGSIHNPLARGCHRLIREGAGLVESANEVIAALAPLAAELADDLRTRLAAPTSAGHGVVTTTGQPRERDSTPVQRGGPADDPDYQNLWQALGHDPTGMDQLVARTGLTAAQLSSMLLLMELEGRVSSKHGRYHRNR</sequence>
<dbReference type="PANTHER" id="PTHR43022">
    <property type="entry name" value="PROTEIN SMF"/>
    <property type="match status" value="1"/>
</dbReference>
<evidence type="ECO:0000256" key="1">
    <source>
        <dbReference type="ARBA" id="ARBA00006525"/>
    </source>
</evidence>
<feature type="domain" description="DprA winged helix" evidence="4">
    <location>
        <begin position="173"/>
        <end position="226"/>
    </location>
</feature>
<protein>
    <submittedName>
        <fullName evidence="5">DNA processing protein DprA</fullName>
    </submittedName>
</protein>
<dbReference type="STRING" id="1385517.N800_12595"/>
<dbReference type="PANTHER" id="PTHR43022:SF1">
    <property type="entry name" value="PROTEIN SMF"/>
    <property type="match status" value="1"/>
</dbReference>
<dbReference type="Gene3D" id="3.40.50.450">
    <property type="match status" value="1"/>
</dbReference>
<evidence type="ECO:0000259" key="4">
    <source>
        <dbReference type="Pfam" id="PF17782"/>
    </source>
</evidence>
<dbReference type="InterPro" id="IPR041614">
    <property type="entry name" value="DprA_WH"/>
</dbReference>
<dbReference type="Proteomes" id="UP000029998">
    <property type="component" value="Unassembled WGS sequence"/>
</dbReference>
<dbReference type="Gene3D" id="1.10.10.10">
    <property type="entry name" value="Winged helix-like DNA-binding domain superfamily/Winged helix DNA-binding domain"/>
    <property type="match status" value="1"/>
</dbReference>
<dbReference type="Pfam" id="PF02481">
    <property type="entry name" value="DNA_processg_A"/>
    <property type="match status" value="1"/>
</dbReference>
<evidence type="ECO:0000256" key="2">
    <source>
        <dbReference type="SAM" id="MobiDB-lite"/>
    </source>
</evidence>
<proteinExistence type="inferred from homology"/>
<comment type="caution">
    <text evidence="5">The sequence shown here is derived from an EMBL/GenBank/DDBJ whole genome shotgun (WGS) entry which is preliminary data.</text>
</comment>
<evidence type="ECO:0000313" key="6">
    <source>
        <dbReference type="Proteomes" id="UP000029998"/>
    </source>
</evidence>
<gene>
    <name evidence="5" type="ORF">N800_12595</name>
</gene>
<dbReference type="SUPFAM" id="SSF102405">
    <property type="entry name" value="MCP/YpsA-like"/>
    <property type="match status" value="1"/>
</dbReference>
<accession>A0A0A0EMC5</accession>
<comment type="similarity">
    <text evidence="1">Belongs to the DprA/Smf family.</text>
</comment>
<dbReference type="InterPro" id="IPR003488">
    <property type="entry name" value="DprA"/>
</dbReference>
<dbReference type="RefSeq" id="WP_036140445.1">
    <property type="nucleotide sequence ID" value="NZ_AVPU01000060.1"/>
</dbReference>
<name>A0A0A0EMC5_9GAMM</name>
<dbReference type="AlphaFoldDB" id="A0A0A0EMC5"/>